<dbReference type="Pfam" id="PF13847">
    <property type="entry name" value="Methyltransf_31"/>
    <property type="match status" value="1"/>
</dbReference>
<gene>
    <name evidence="2" type="ORF">PYH69_02115</name>
</gene>
<dbReference type="Proteomes" id="UP001223261">
    <property type="component" value="Chromosome"/>
</dbReference>
<dbReference type="GO" id="GO:0032259">
    <property type="term" value="P:methylation"/>
    <property type="evidence" value="ECO:0007669"/>
    <property type="project" value="UniProtKB-KW"/>
</dbReference>
<name>A0AAX3W5H1_MAMLE</name>
<dbReference type="InterPro" id="IPR029063">
    <property type="entry name" value="SAM-dependent_MTases_sf"/>
</dbReference>
<evidence type="ECO:0000313" key="2">
    <source>
        <dbReference type="EMBL" id="WHI60444.1"/>
    </source>
</evidence>
<reference evidence="2" key="1">
    <citation type="journal article" date="2023" name="Antibiotics">
        <title>Prevalence and Molecular Characterization of Methicillin-Resistant Staphylococci (MRS) and Mammaliicocci (MRM) in Dromedary Camels from Algeria: First Detection of SCCmec-mecC Hybrid in Methicillin-Resistant Mammaliicoccus lentus.</title>
        <authorList>
            <person name="Belhout C."/>
            <person name="Boyen F."/>
            <person name="Vereecke N."/>
            <person name="Theuns S."/>
            <person name="Taibi N."/>
            <person name="Stegger M."/>
            <person name="de la Fe-Rodriguez P.Y."/>
            <person name="Bouayad L."/>
            <person name="Elgroud R."/>
            <person name="Butaye P."/>
        </authorList>
    </citation>
    <scope>NUCLEOTIDE SEQUENCE</scope>
    <source>
        <strain evidence="2">7048</strain>
    </source>
</reference>
<protein>
    <submittedName>
        <fullName evidence="2">Class I SAM-dependent methyltransferase</fullName>
    </submittedName>
</protein>
<keyword evidence="2" id="KW-0489">Methyltransferase</keyword>
<evidence type="ECO:0000313" key="3">
    <source>
        <dbReference type="Proteomes" id="UP001223261"/>
    </source>
</evidence>
<dbReference type="RefSeq" id="WP_147641157.1">
    <property type="nucleotide sequence ID" value="NZ_CP118848.1"/>
</dbReference>
<evidence type="ECO:0000259" key="1">
    <source>
        <dbReference type="Pfam" id="PF13847"/>
    </source>
</evidence>
<dbReference type="Gene3D" id="3.40.50.150">
    <property type="entry name" value="Vaccinia Virus protein VP39"/>
    <property type="match status" value="1"/>
</dbReference>
<dbReference type="PANTHER" id="PTHR43861:SF1">
    <property type="entry name" value="TRANS-ACONITATE 2-METHYLTRANSFERASE"/>
    <property type="match status" value="1"/>
</dbReference>
<keyword evidence="2" id="KW-0808">Transferase</keyword>
<feature type="domain" description="Methyltransferase" evidence="1">
    <location>
        <begin position="44"/>
        <end position="166"/>
    </location>
</feature>
<proteinExistence type="predicted"/>
<dbReference type="PANTHER" id="PTHR43861">
    <property type="entry name" value="TRANS-ACONITATE 2-METHYLTRANSFERASE-RELATED"/>
    <property type="match status" value="1"/>
</dbReference>
<accession>A0AAX3W5H1</accession>
<dbReference type="AlphaFoldDB" id="A0AAX3W5H1"/>
<sequence length="263" mass="30583">MYSLENLNNYEGHKDYWNPDLYDKKHSFVSEYGNNLIELLKPQNDENILELGCGTGDLAHQIYQQCPNVVGIDKSNQMVNQANEKYPYISFSTQDIIDFSYSESFDAIFSNATMHWIKQPEKALENIYKSLKPGGRFVAEFGGKHNVQTITDEVIHQIQEENINYDSKHFPWYFPSIGEYTTLMERMGFTVTFAEYFDRPTPLIGEEGLNNWIQMFSNEIFESLNENAKQNIIKNTENNLKSVLHDGETWIADYKRIRVVGVK</sequence>
<dbReference type="InterPro" id="IPR025714">
    <property type="entry name" value="Methyltranfer_dom"/>
</dbReference>
<dbReference type="EMBL" id="CP118848">
    <property type="protein sequence ID" value="WHI60444.1"/>
    <property type="molecule type" value="Genomic_DNA"/>
</dbReference>
<dbReference type="CDD" id="cd02440">
    <property type="entry name" value="AdoMet_MTases"/>
    <property type="match status" value="1"/>
</dbReference>
<dbReference type="SUPFAM" id="SSF53335">
    <property type="entry name" value="S-adenosyl-L-methionine-dependent methyltransferases"/>
    <property type="match status" value="1"/>
</dbReference>
<dbReference type="GO" id="GO:0008168">
    <property type="term" value="F:methyltransferase activity"/>
    <property type="evidence" value="ECO:0007669"/>
    <property type="project" value="UniProtKB-KW"/>
</dbReference>
<organism evidence="2 3">
    <name type="scientific">Mammaliicoccus lentus</name>
    <name type="common">Staphylococcus lentus</name>
    <dbReference type="NCBI Taxonomy" id="42858"/>
    <lineage>
        <taxon>Bacteria</taxon>
        <taxon>Bacillati</taxon>
        <taxon>Bacillota</taxon>
        <taxon>Bacilli</taxon>
        <taxon>Bacillales</taxon>
        <taxon>Staphylococcaceae</taxon>
        <taxon>Mammaliicoccus</taxon>
    </lineage>
</organism>